<evidence type="ECO:0000256" key="2">
    <source>
        <dbReference type="ARBA" id="ARBA00012759"/>
    </source>
</evidence>
<accession>A0A836BDS0</accession>
<evidence type="ECO:0000313" key="12">
    <source>
        <dbReference type="Proteomes" id="UP000613740"/>
    </source>
</evidence>
<dbReference type="Proteomes" id="UP000613740">
    <property type="component" value="Unassembled WGS sequence"/>
</dbReference>
<evidence type="ECO:0000259" key="10">
    <source>
        <dbReference type="Pfam" id="PF12359"/>
    </source>
</evidence>
<comment type="caution">
    <text evidence="11">The sequence shown here is derived from an EMBL/GenBank/DDBJ whole genome shotgun (WGS) entry which is preliminary data.</text>
</comment>
<keyword evidence="5" id="KW-0378">Hydrolase</keyword>
<dbReference type="GO" id="GO:0004843">
    <property type="term" value="F:cysteine-type deubiquitinase activity"/>
    <property type="evidence" value="ECO:0007669"/>
    <property type="project" value="UniProtKB-EC"/>
</dbReference>
<name>A0A836BDS0_9CHLO</name>
<feature type="region of interest" description="Disordered" evidence="8">
    <location>
        <begin position="2856"/>
        <end position="2875"/>
    </location>
</feature>
<gene>
    <name evidence="11" type="ORF">HYH02_000874</name>
</gene>
<dbReference type="Pfam" id="PF12340">
    <property type="entry name" value="DUF3638"/>
    <property type="match status" value="1"/>
</dbReference>
<organism evidence="11 12">
    <name type="scientific">Chlamydomonas schloesseri</name>
    <dbReference type="NCBI Taxonomy" id="2026947"/>
    <lineage>
        <taxon>Eukaryota</taxon>
        <taxon>Viridiplantae</taxon>
        <taxon>Chlorophyta</taxon>
        <taxon>core chlorophytes</taxon>
        <taxon>Chlorophyceae</taxon>
        <taxon>CS clade</taxon>
        <taxon>Chlamydomonadales</taxon>
        <taxon>Chlamydomonadaceae</taxon>
        <taxon>Chlamydomonas</taxon>
    </lineage>
</organism>
<feature type="domain" description="DUF3638" evidence="9">
    <location>
        <begin position="2020"/>
        <end position="2245"/>
    </location>
</feature>
<keyword evidence="4" id="KW-0833">Ubl conjugation pathway</keyword>
<reference evidence="11" key="1">
    <citation type="journal article" date="2020" name="bioRxiv">
        <title>Comparative genomics of Chlamydomonas.</title>
        <authorList>
            <person name="Craig R.J."/>
            <person name="Hasan A.R."/>
            <person name="Ness R.W."/>
            <person name="Keightley P.D."/>
        </authorList>
    </citation>
    <scope>NUCLEOTIDE SEQUENCE</scope>
    <source>
        <strain evidence="11">CCAP 11/173</strain>
    </source>
</reference>
<evidence type="ECO:0000259" key="9">
    <source>
        <dbReference type="Pfam" id="PF12340"/>
    </source>
</evidence>
<evidence type="ECO:0000256" key="6">
    <source>
        <dbReference type="ARBA" id="ARBA00022807"/>
    </source>
</evidence>
<keyword evidence="12" id="KW-1185">Reference proteome</keyword>
<proteinExistence type="predicted"/>
<evidence type="ECO:0000256" key="7">
    <source>
        <dbReference type="SAM" id="Coils"/>
    </source>
</evidence>
<feature type="compositionally biased region" description="Basic and acidic residues" evidence="8">
    <location>
        <begin position="2925"/>
        <end position="2938"/>
    </location>
</feature>
<keyword evidence="3" id="KW-0645">Protease</keyword>
<dbReference type="InterPro" id="IPR051346">
    <property type="entry name" value="OTU_Deubiquitinase"/>
</dbReference>
<dbReference type="OrthoDB" id="538905at2759"/>
<dbReference type="InterPro" id="IPR022105">
    <property type="entry name" value="DUF3645"/>
</dbReference>
<dbReference type="PANTHER" id="PTHR13367">
    <property type="entry name" value="UBIQUITIN THIOESTERASE"/>
    <property type="match status" value="1"/>
</dbReference>
<sequence length="3215" mass="344656">MPSPWCEPEGHLHAVFDFPHLAAAAHQQPGDAEALASLLAKFVEQQGGPPSGPQLRPVDRASVATAVRYLQSPLVSWFPEYGCAVLARGPPLAPPAAGPDAAGAGVRAAAAGLRSQPDHVSLHVVAPDEWRLSVHASSASGYQHTAKTGGEPSLLPCGMTIPASELPRTLSSARALMDKSLKARTKSGEHGFQRTPAFIHAAVTAALQQAWQQKRGGGFSAGSCSSEVVARGGTTDVGQHTGSDTVRCTSWPLVRATLQVVLERMGVCGRHQRPALVFRRAMALFDLWLAHQQVERISRSSAASTPVMITAAVHMLQAAGAKAAGLAALGEDTAAHEAACTELLTTLGAAAARRALQAAEQHIVPPATSHDALGSSSLPSGVLPEKPVAQRAAGGLEAAKQRAAANLGSMPLLPPGQSFEAMLRLLTQEPLWSAPAGDAAAQHVLRTLERELFTRVVSLAAAAASGSSSTSRNRLQSEAELAALVAVVDCYRNSLHAFLRTAAAASAMECELRSRETLVAWAAFCLADELAGRQQALVLDYQPPLQFSDLWHLVLSDRLAVDALLAVAAYLHARQRCAGPLLFSLRDDGKGTLAFAASFAAADSSLAGVLMRERADAAARVQAHWALVQQRQEELRKCERELAALKLEESALREERSGLGAELAYWSYEYKQLSARIRENADSQRRLNTRINQLKVPPEAVLQPLPASDSLARQWLFFLHMPPLFRHLSRLGFLAQQLLLPRPLDSRKPALAAIAQSVAARPLDTALATYYDARRAVRTYLPANSQTQRSQEPDVAALKLSASGKPPDKVGPSSLELYSSSSDGVWYPDALRPSMLWAGGASTADRASGLPTYFNPFAPVDGGAVEEFFTERLPASAAALQWALRQHRSATATPADRGNWALAKQEDCPPELLSKAPFLQFGRLRAYPLQQLRNLCDVLRQGQAVPLTEPAVQALLRQLLFHVGALTATGPPRLLGRTRWDQEGDVLAALCTELSALADILDGKVRDHDAILLLGEMAAYLADWHEPCGAVARRFAAITMREADRLRTDLVAAAGDDRRVSELLARQLRWRVMALVCYSAGPLRPADGSGGRGVQGAWRRQDQQQQHEEDAAVMVRLMVQICHGLTFQEDAAKRKELQLLRARAHNVMASRLQCLTELIRGREDEVLTAAVASVLDDPPASLPWQPLPYTGAGVGASFLGQPPRPPQHVMGSYQAVGLSDGGRLYSINILDGTVLFDGWRPSRLPKEITQHPLYLRTFGGFNFEVAFGAAGSGVVEMRTLRKVRGCLYEFRLCAATTDGGGEQRLIITEVDAEHGGERLELLDAGADSSCKGWGEQLPVRLRKLHSHWLSRPRGVLVLRPRSFQEHACSFLAACITSSTCISNGSSIGTSATECEYDFRRVPLHLQSQHWRALLPAMPAAAAASTGGTDAALTAQQQCLLHERLVLLPGSKVVNMVLGKFEDRRFIHAYTSVTTGEMSFELPRCGLEFTMQPHKAGGGGCGSSGQADASFCQLLSRNYSGYRLRRLQQLAERRGHSAGDGSCSSSSASAAAAESNYTLPGFTQYLVLERIPQPAVAPAGSQRAQVMVLTPAGLVSAASSSGKGPLCVHIIISGSSAAEIKVHRYEVHGRFGHLRAPTRLARLQLAALYAATSTLLPEPGSRCTGAQMAMELLRQCWSTRPLEAPEAELLAAVGRLGGHLAPGLHLLAHDLAASAVQLAHLHVQGSAAATTAGGSGGGGGGGGGGTAVGLDVEDAKLVPHLADDHALAYEELLSCARRSLPPGWGVNPRLLLTRIEEERVLDLHQPRDPIPPCCQPPFAKPIAALEPPPAMPGNYVKDAEAALQRLLVPPRPHGVLASHRPPAYPLAAAAGAPRWPLQGEMHKELRDSWDAHHEQPDIAAYEAATSAHRRTLEAHLLQQLGRVPQDVGCPGASLRLLRAAAIAPTAATLDLARAAVRPELLTELNPFLSPAAAQELLRRVLMWLQLCVLEDRLGRVAALATALEAGDDCLPQLVQELLVERKWSAAAHPQWLVFEVESQLQIRPLQYTLAHMLMQGRDGAIAQLNMGEGKTRVILPMLLLAMADGERVVSLTCLSTLLDEAYAYLHGALCAGALGRKLFTLPFHRDVGLTPARVRRMRSSLAHCAQERGLLLVSPEQRLSLELKWKEYLLRQRQAAGAGDAQQAKEVAALLTALFKVPLLNILDESDELLHHRFQLIYACGDKTELQSLEARTGAICAVLRAVTHLSNTGLLRLPHAARVLEPPSGEAVGVPGGAFCGLRLLPGADLEAALVGWYRQLVGHVLEHLPFEFRKMESLLLHKNWGKKLVVACVTVADTSADGVRGWMLRTTLMGPGGAPQLYDFILALRGLLGCGVLRHGLLLRQQVEYGIDRRKSTGGRARTRMAVPYRAAHTPSERSEFAQPDVALLLTHLAYYYDGLSLPEFTAAVERLLHGLGKEAAADHYREWLELAGDSLPPEDKARFADVNQLDASSSSQMATMHRHLRRNTAVVDFWLRYCVLPAETRQYPQRLGASAWDLAAAGDRVMGFSGTNDNYRLLPLRVHQAPAEDPALKATNGKMLEVITRHTLDFHTLLPPEDAAGVPVWRSLLDVALSQGAHALLDCGALLADTSNSHAAEYLLASLQQQLQQQQPALRGVTYYDEGVRGWVVLEPSGRRLPRDSSPLQEHETFVLYDEARCRGADLKLQRRAVGLLTLGPRVCKDKLMQAAGRLRQLGRGQALRFAATVDIAQRVFAAAGAPAPAPGGRAAAAPQPVSPATAAAAVLAWVMDNTVEANLHGVAHWAAQGLHFATTLGAPQRSVQDEVLGLAELYAGSKALHPVANLVAAAAKQARQRCLLDESGTSSSSSGGGGTNASGGGLAAAAQELMGDLQVLAARYGKGHVVRAGSGADEECERELEQEVEEEQEVEKQPPKRKPASEVDWRSYPAALSATSVASLRAAMADASSRCSEPLLALRTAVSQLSGPDAAAARPLMADMAWSDQVYATENYVRSIADLPPNQQALLGEYLRPVGWLLALADGAVVLLSEREADQLLAAAWGTSGGGSMPSGVLGGADGPLLVSLAYAWQAVAASASCVEATPPLLVTNLGAAAANNEQSSVAAWGQLRMRLGVRELVTVRVFAGETSFRVRPAVVPRAAPVDTGGGAVAAEAVATELRRLVEGRRPQVQQLLAMRGQQSQMARSDLEKAVEGLPLQLAV</sequence>
<keyword evidence="7" id="KW-0175">Coiled coil</keyword>
<feature type="compositionally biased region" description="Gly residues" evidence="8">
    <location>
        <begin position="2865"/>
        <end position="2875"/>
    </location>
</feature>
<dbReference type="EC" id="3.4.19.12" evidence="2"/>
<dbReference type="PANTHER" id="PTHR13367:SF33">
    <property type="entry name" value="P-LOOP CONTAINING NUCLEOSIDE TRIPHOSPHATE HYDROLASE PROTEIN"/>
    <property type="match status" value="1"/>
</dbReference>
<protein>
    <recommendedName>
        <fullName evidence="2">ubiquitinyl hydrolase 1</fullName>
        <ecNumber evidence="2">3.4.19.12</ecNumber>
    </recommendedName>
</protein>
<comment type="catalytic activity">
    <reaction evidence="1">
        <text>Thiol-dependent hydrolysis of ester, thioester, amide, peptide and isopeptide bonds formed by the C-terminal Gly of ubiquitin (a 76-residue protein attached to proteins as an intracellular targeting signal).</text>
        <dbReference type="EC" id="3.4.19.12"/>
    </reaction>
</comment>
<feature type="region of interest" description="Disordered" evidence="8">
    <location>
        <begin position="2908"/>
        <end position="2938"/>
    </location>
</feature>
<evidence type="ECO:0000313" key="11">
    <source>
        <dbReference type="EMBL" id="KAG2455049.1"/>
    </source>
</evidence>
<evidence type="ECO:0000256" key="8">
    <source>
        <dbReference type="SAM" id="MobiDB-lite"/>
    </source>
</evidence>
<dbReference type="GO" id="GO:0006508">
    <property type="term" value="P:proteolysis"/>
    <property type="evidence" value="ECO:0007669"/>
    <property type="project" value="UniProtKB-KW"/>
</dbReference>
<evidence type="ECO:0000256" key="4">
    <source>
        <dbReference type="ARBA" id="ARBA00022786"/>
    </source>
</evidence>
<keyword evidence="6" id="KW-0788">Thiol protease</keyword>
<evidence type="ECO:0000256" key="1">
    <source>
        <dbReference type="ARBA" id="ARBA00000707"/>
    </source>
</evidence>
<dbReference type="InterPro" id="IPR022099">
    <property type="entry name" value="DUF3638"/>
</dbReference>
<feature type="domain" description="DUF3645" evidence="10">
    <location>
        <begin position="2397"/>
        <end position="2428"/>
    </location>
</feature>
<feature type="compositionally biased region" description="Acidic residues" evidence="8">
    <location>
        <begin position="2908"/>
        <end position="2924"/>
    </location>
</feature>
<dbReference type="EMBL" id="JAEHOD010000001">
    <property type="protein sequence ID" value="KAG2455049.1"/>
    <property type="molecule type" value="Genomic_DNA"/>
</dbReference>
<dbReference type="Pfam" id="PF12359">
    <property type="entry name" value="DUF3645"/>
    <property type="match status" value="1"/>
</dbReference>
<evidence type="ECO:0000256" key="5">
    <source>
        <dbReference type="ARBA" id="ARBA00022801"/>
    </source>
</evidence>
<evidence type="ECO:0000256" key="3">
    <source>
        <dbReference type="ARBA" id="ARBA00022670"/>
    </source>
</evidence>
<feature type="coiled-coil region" evidence="7">
    <location>
        <begin position="628"/>
        <end position="655"/>
    </location>
</feature>